<protein>
    <recommendedName>
        <fullName evidence="3">Transposase</fullName>
    </recommendedName>
</protein>
<evidence type="ECO:0000313" key="2">
    <source>
        <dbReference type="Proteomes" id="UP001596409"/>
    </source>
</evidence>
<sequence length="54" mass="5934">MVDELQPRSVIGLVTVHRVHWLLSNWNRPSPRKIAAPARLLADLIPPSPGAVTS</sequence>
<accession>A0ABW2DSF1</accession>
<evidence type="ECO:0000313" key="1">
    <source>
        <dbReference type="EMBL" id="MFC7010751.1"/>
    </source>
</evidence>
<dbReference type="EMBL" id="JBHSYM010000005">
    <property type="protein sequence ID" value="MFC7010751.1"/>
    <property type="molecule type" value="Genomic_DNA"/>
</dbReference>
<keyword evidence="2" id="KW-1185">Reference proteome</keyword>
<organism evidence="1 2">
    <name type="scientific">Streptomyces viridiviolaceus</name>
    <dbReference type="NCBI Taxonomy" id="68282"/>
    <lineage>
        <taxon>Bacteria</taxon>
        <taxon>Bacillati</taxon>
        <taxon>Actinomycetota</taxon>
        <taxon>Actinomycetes</taxon>
        <taxon>Kitasatosporales</taxon>
        <taxon>Streptomycetaceae</taxon>
        <taxon>Streptomyces</taxon>
    </lineage>
</organism>
<proteinExistence type="predicted"/>
<evidence type="ECO:0008006" key="3">
    <source>
        <dbReference type="Google" id="ProtNLM"/>
    </source>
</evidence>
<comment type="caution">
    <text evidence="1">The sequence shown here is derived from an EMBL/GenBank/DDBJ whole genome shotgun (WGS) entry which is preliminary data.</text>
</comment>
<reference evidence="2" key="1">
    <citation type="journal article" date="2019" name="Int. J. Syst. Evol. Microbiol.">
        <title>The Global Catalogue of Microorganisms (GCM) 10K type strain sequencing project: providing services to taxonomists for standard genome sequencing and annotation.</title>
        <authorList>
            <consortium name="The Broad Institute Genomics Platform"/>
            <consortium name="The Broad Institute Genome Sequencing Center for Infectious Disease"/>
            <person name="Wu L."/>
            <person name="Ma J."/>
        </authorList>
    </citation>
    <scope>NUCLEOTIDE SEQUENCE [LARGE SCALE GENOMIC DNA]</scope>
    <source>
        <strain evidence="2">JCM 4855</strain>
    </source>
</reference>
<name>A0ABW2DSF1_9ACTN</name>
<dbReference type="RefSeq" id="WP_189871520.1">
    <property type="nucleotide sequence ID" value="NZ_BMWA01000008.1"/>
</dbReference>
<dbReference type="Proteomes" id="UP001596409">
    <property type="component" value="Unassembled WGS sequence"/>
</dbReference>
<gene>
    <name evidence="1" type="ORF">ACFQMH_03340</name>
</gene>